<organism evidence="2 3">
    <name type="scientific">Aquipseudomonas alcaligenes</name>
    <name type="common">Pseudomonas alcaligenes</name>
    <dbReference type="NCBI Taxonomy" id="43263"/>
    <lineage>
        <taxon>Bacteria</taxon>
        <taxon>Pseudomonadati</taxon>
        <taxon>Pseudomonadota</taxon>
        <taxon>Gammaproteobacteria</taxon>
        <taxon>Pseudomonadales</taxon>
        <taxon>Pseudomonadaceae</taxon>
        <taxon>Aquipseudomonas</taxon>
    </lineage>
</organism>
<reference evidence="2 3" key="1">
    <citation type="submission" date="2017-01" db="EMBL/GenBank/DDBJ databases">
        <authorList>
            <person name="Mah S.A."/>
            <person name="Swanson W.J."/>
            <person name="Moy G.W."/>
            <person name="Vacquier V.D."/>
        </authorList>
    </citation>
    <scope>NUCLEOTIDE SEQUENCE [LARGE SCALE GENOMIC DNA]</scope>
    <source>
        <strain evidence="2 3">RU36E</strain>
    </source>
</reference>
<evidence type="ECO:0000313" key="2">
    <source>
        <dbReference type="EMBL" id="SIQ18914.1"/>
    </source>
</evidence>
<dbReference type="Pfam" id="PF13590">
    <property type="entry name" value="DUF4136"/>
    <property type="match status" value="1"/>
</dbReference>
<dbReference type="Proteomes" id="UP000185841">
    <property type="component" value="Unassembled WGS sequence"/>
</dbReference>
<evidence type="ECO:0000313" key="3">
    <source>
        <dbReference type="Proteomes" id="UP000185841"/>
    </source>
</evidence>
<dbReference type="RefSeq" id="WP_076425647.1">
    <property type="nucleotide sequence ID" value="NZ_FTMP01000002.1"/>
</dbReference>
<gene>
    <name evidence="2" type="ORF">SAMN05878282_102609</name>
</gene>
<dbReference type="Gene3D" id="3.30.160.670">
    <property type="match status" value="1"/>
</dbReference>
<feature type="domain" description="DUF4136" evidence="1">
    <location>
        <begin position="22"/>
        <end position="185"/>
    </location>
</feature>
<protein>
    <recommendedName>
        <fullName evidence="1">DUF4136 domain-containing protein</fullName>
    </recommendedName>
</protein>
<sequence length="186" mass="21209">MFPRLLLISILLLLGACQSPRVERDFDTRRDFAAYRSWSWQEPALQYRPDDPRIRSDLTEQRIRSAINQQLDQRGLRPAQPGNQGDLRVQAWLIVDQRQEQVSTHYGGYWGGYWDGGWGGPAYSETRTVDYQVATLQIDLLDGRDGKLVWRGSAEQVLRASAQSPAQREAAIRSTVAQVLAHYPPN</sequence>
<dbReference type="InterPro" id="IPR025411">
    <property type="entry name" value="DUF4136"/>
</dbReference>
<accession>A0A1N6QQP8</accession>
<dbReference type="EMBL" id="FTMP01000002">
    <property type="protein sequence ID" value="SIQ18914.1"/>
    <property type="molecule type" value="Genomic_DNA"/>
</dbReference>
<evidence type="ECO:0000259" key="1">
    <source>
        <dbReference type="Pfam" id="PF13590"/>
    </source>
</evidence>
<proteinExistence type="predicted"/>
<dbReference type="AlphaFoldDB" id="A0A1N6QQP8"/>
<dbReference type="PROSITE" id="PS51257">
    <property type="entry name" value="PROKAR_LIPOPROTEIN"/>
    <property type="match status" value="1"/>
</dbReference>
<name>A0A1N6QQP8_AQUAC</name>